<comment type="cofactor">
    <cofactor evidence="1">
        <name>Mg(2+)</name>
        <dbReference type="ChEBI" id="CHEBI:18420"/>
    </cofactor>
</comment>
<reference evidence="13 15" key="1">
    <citation type="journal article" date="2010" name="J. Bacteriol.">
        <title>Complete genome sequence of Halalkalicoccus jeotgali B3(T), an extremely halophilic archaeon.</title>
        <authorList>
            <person name="Roh S.W."/>
            <person name="Nam Y.D."/>
            <person name="Nam S.H."/>
            <person name="Choi S.H."/>
            <person name="Park H.S."/>
            <person name="Bae J.W."/>
        </authorList>
    </citation>
    <scope>NUCLEOTIDE SEQUENCE [LARGE SCALE GENOMIC DNA]</scope>
    <source>
        <strain evidence="13">B3</strain>
        <strain evidence="15">DSM 18796 / CECT 7217 / JCM 14584 / KCTC 4019 / B3</strain>
    </source>
</reference>
<dbReference type="InterPro" id="IPR011335">
    <property type="entry name" value="Restrct_endonuc-II-like"/>
</dbReference>
<keyword evidence="10" id="KW-0234">DNA repair</keyword>
<keyword evidence="5" id="KW-0227">DNA damage</keyword>
<dbReference type="GeneID" id="9418836"/>
<dbReference type="RefSeq" id="WP_008414551.1">
    <property type="nucleotide sequence ID" value="NC_014297.1"/>
</dbReference>
<name>D8J9L1_HALJB</name>
<evidence type="ECO:0000256" key="7">
    <source>
        <dbReference type="ARBA" id="ARBA00022842"/>
    </source>
</evidence>
<dbReference type="eggNOG" id="arCOG00919">
    <property type="taxonomic scope" value="Archaea"/>
</dbReference>
<dbReference type="PANTHER" id="PTHR39651">
    <property type="entry name" value="HOLLIDAY JUNCTION RESOLVASE HJC"/>
    <property type="match status" value="1"/>
</dbReference>
<evidence type="ECO:0000313" key="14">
    <source>
        <dbReference type="EMBL" id="ELY40139.1"/>
    </source>
</evidence>
<evidence type="ECO:0000256" key="1">
    <source>
        <dbReference type="ARBA" id="ARBA00001946"/>
    </source>
</evidence>
<dbReference type="InterPro" id="IPR002732">
    <property type="entry name" value="Hjc"/>
</dbReference>
<dbReference type="Pfam" id="PF01870">
    <property type="entry name" value="Hjc"/>
    <property type="match status" value="1"/>
</dbReference>
<dbReference type="GO" id="GO:0008821">
    <property type="term" value="F:crossover junction DNA endonuclease activity"/>
    <property type="evidence" value="ECO:0007669"/>
    <property type="project" value="UniProtKB-EC"/>
</dbReference>
<dbReference type="PATRIC" id="fig|795797.18.peg.1039"/>
<dbReference type="Gene3D" id="3.40.1350.10">
    <property type="match status" value="1"/>
</dbReference>
<reference evidence="14 16" key="2">
    <citation type="journal article" date="2014" name="PLoS Genet.">
        <title>Phylogenetically driven sequencing of extremely halophilic archaea reveals strategies for static and dynamic osmo-response.</title>
        <authorList>
            <person name="Becker E.A."/>
            <person name="Seitzer P.M."/>
            <person name="Tritt A."/>
            <person name="Larsen D."/>
            <person name="Krusor M."/>
            <person name="Yao A.I."/>
            <person name="Wu D."/>
            <person name="Madern D."/>
            <person name="Eisen J.A."/>
            <person name="Darling A.E."/>
            <person name="Facciotti M.T."/>
        </authorList>
    </citation>
    <scope>NUCLEOTIDE SEQUENCE [LARGE SCALE GENOMIC DNA]</scope>
    <source>
        <strain evidence="14">B3</strain>
        <strain evidence="16">DSM 18796 / CECT 7217 / JCM 14584 / KCTC 4019 / B3</strain>
    </source>
</reference>
<dbReference type="GO" id="GO:0046872">
    <property type="term" value="F:metal ion binding"/>
    <property type="evidence" value="ECO:0007669"/>
    <property type="project" value="UniProtKB-KW"/>
</dbReference>
<dbReference type="HOGENOM" id="CLU_2032793_0_0_2"/>
<sequence>MSSGGAASGAGTASDRPDLLASREYNGRLGVPSAVRPLARVYAIEAKASKTGSVTLAHEEIEGLCRYALAFGARPLVAVRPDREPWSFFEPAALNQNEQSRSVTQDMLPGPSFEEVFDDGE</sequence>
<dbReference type="GO" id="GO:0006310">
    <property type="term" value="P:DNA recombination"/>
    <property type="evidence" value="ECO:0007669"/>
    <property type="project" value="UniProtKB-KW"/>
</dbReference>
<dbReference type="AlphaFoldDB" id="D8J9L1"/>
<dbReference type="GO" id="GO:0003677">
    <property type="term" value="F:DNA binding"/>
    <property type="evidence" value="ECO:0007669"/>
    <property type="project" value="UniProtKB-KW"/>
</dbReference>
<keyword evidence="4" id="KW-0255">Endonuclease</keyword>
<keyword evidence="6" id="KW-0378">Hydrolase</keyword>
<evidence type="ECO:0000256" key="11">
    <source>
        <dbReference type="ARBA" id="ARBA00029354"/>
    </source>
</evidence>
<dbReference type="EMBL" id="CP002062">
    <property type="protein sequence ID" value="ADJ14423.1"/>
    <property type="molecule type" value="Genomic_DNA"/>
</dbReference>
<dbReference type="KEGG" id="hje:HacjB3_05160"/>
<dbReference type="Proteomes" id="UP000000390">
    <property type="component" value="Chromosome"/>
</dbReference>
<evidence type="ECO:0000313" key="13">
    <source>
        <dbReference type="EMBL" id="ADJ14423.1"/>
    </source>
</evidence>
<evidence type="ECO:0000256" key="10">
    <source>
        <dbReference type="ARBA" id="ARBA00023204"/>
    </source>
</evidence>
<dbReference type="Proteomes" id="UP000011645">
    <property type="component" value="Unassembled WGS sequence"/>
</dbReference>
<dbReference type="EMBL" id="AOHV01000010">
    <property type="protein sequence ID" value="ELY40139.1"/>
    <property type="molecule type" value="Genomic_DNA"/>
</dbReference>
<dbReference type="SUPFAM" id="SSF52980">
    <property type="entry name" value="Restriction endonuclease-like"/>
    <property type="match status" value="1"/>
</dbReference>
<evidence type="ECO:0000256" key="2">
    <source>
        <dbReference type="ARBA" id="ARBA00022722"/>
    </source>
</evidence>
<gene>
    <name evidence="13" type="ordered locus">HacjB3_05160</name>
    <name evidence="14" type="ORF">C497_03545</name>
</gene>
<dbReference type="InterPro" id="IPR011856">
    <property type="entry name" value="tRNA_endonuc-like_dom_sf"/>
</dbReference>
<organism evidence="13 15">
    <name type="scientific">Halalkalicoccus jeotgali (strain DSM 18796 / CECT 7217 / JCM 14584 / KCTC 4019 / B3)</name>
    <dbReference type="NCBI Taxonomy" id="795797"/>
    <lineage>
        <taxon>Archaea</taxon>
        <taxon>Methanobacteriati</taxon>
        <taxon>Methanobacteriota</taxon>
        <taxon>Stenosarchaea group</taxon>
        <taxon>Halobacteria</taxon>
        <taxon>Halobacteriales</taxon>
        <taxon>Halococcaceae</taxon>
        <taxon>Halalkalicoccus</taxon>
    </lineage>
</organism>
<proteinExistence type="predicted"/>
<keyword evidence="9" id="KW-0233">DNA recombination</keyword>
<comment type="catalytic activity">
    <reaction evidence="11">
        <text>Endonucleolytic cleavage at a junction such as a reciprocal single-stranded crossover between two homologous DNA duplexes (Holliday junction).</text>
        <dbReference type="EC" id="3.1.21.10"/>
    </reaction>
</comment>
<feature type="region of interest" description="Disordered" evidence="12">
    <location>
        <begin position="94"/>
        <end position="121"/>
    </location>
</feature>
<evidence type="ECO:0000256" key="3">
    <source>
        <dbReference type="ARBA" id="ARBA00022723"/>
    </source>
</evidence>
<evidence type="ECO:0000256" key="5">
    <source>
        <dbReference type="ARBA" id="ARBA00022763"/>
    </source>
</evidence>
<evidence type="ECO:0000313" key="15">
    <source>
        <dbReference type="Proteomes" id="UP000000390"/>
    </source>
</evidence>
<feature type="compositionally biased region" description="Polar residues" evidence="12">
    <location>
        <begin position="94"/>
        <end position="105"/>
    </location>
</feature>
<accession>D8J9L1</accession>
<evidence type="ECO:0000256" key="9">
    <source>
        <dbReference type="ARBA" id="ARBA00023172"/>
    </source>
</evidence>
<evidence type="ECO:0000256" key="12">
    <source>
        <dbReference type="SAM" id="MobiDB-lite"/>
    </source>
</evidence>
<evidence type="ECO:0000256" key="4">
    <source>
        <dbReference type="ARBA" id="ARBA00022759"/>
    </source>
</evidence>
<dbReference type="OrthoDB" id="34330at2157"/>
<evidence type="ECO:0000256" key="6">
    <source>
        <dbReference type="ARBA" id="ARBA00022801"/>
    </source>
</evidence>
<evidence type="ECO:0000313" key="16">
    <source>
        <dbReference type="Proteomes" id="UP000011645"/>
    </source>
</evidence>
<keyword evidence="16" id="KW-1185">Reference proteome</keyword>
<keyword evidence="3" id="KW-0479">Metal-binding</keyword>
<keyword evidence="7" id="KW-0460">Magnesium</keyword>
<dbReference type="InterPro" id="IPR014428">
    <property type="entry name" value="Hjc_arc"/>
</dbReference>
<dbReference type="PANTHER" id="PTHR39651:SF1">
    <property type="entry name" value="HOLLIDAY JUNCTION RESOLVASE HJC"/>
    <property type="match status" value="1"/>
</dbReference>
<evidence type="ECO:0000256" key="8">
    <source>
        <dbReference type="ARBA" id="ARBA00023125"/>
    </source>
</evidence>
<dbReference type="GO" id="GO:0006281">
    <property type="term" value="P:DNA repair"/>
    <property type="evidence" value="ECO:0007669"/>
    <property type="project" value="UniProtKB-KW"/>
</dbReference>
<protein>
    <submittedName>
        <fullName evidence="13">Holliday junction resolvase</fullName>
    </submittedName>
</protein>
<keyword evidence="8" id="KW-0238">DNA-binding</keyword>
<dbReference type="STRING" id="795797.HacjB3_05160"/>
<keyword evidence="2" id="KW-0540">Nuclease</keyword>